<dbReference type="OrthoDB" id="9815592at2"/>
<dbReference type="SUPFAM" id="SSF51161">
    <property type="entry name" value="Trimeric LpxA-like enzymes"/>
    <property type="match status" value="1"/>
</dbReference>
<evidence type="ECO:0000256" key="2">
    <source>
        <dbReference type="ARBA" id="ARBA00022679"/>
    </source>
</evidence>
<sequence length="187" mass="21074">MTLQKKKNLQDQSFNISNKITRIIWGVVYYSLFRFSPTPFFRWRQKILRIFGSSILDTSRVYPSAKIWLPANLTMGSHSTLGPNVNCYNQGHITIEDYVIVSQGVSLCASTHDYNDPLHPLLLKPIHIKNHVWVCAEAFIGPGVVLEDGCVIGARSVAFKNCNSWSVYAGNPAVKLKDRVIFTSKES</sequence>
<comment type="caution">
    <text evidence="3">The sequence shown here is derived from an EMBL/GenBank/DDBJ whole genome shotgun (WGS) entry which is preliminary data.</text>
</comment>
<dbReference type="CDD" id="cd05825">
    <property type="entry name" value="LbH_wcaF_like"/>
    <property type="match status" value="1"/>
</dbReference>
<dbReference type="InterPro" id="IPR011004">
    <property type="entry name" value="Trimer_LpxA-like_sf"/>
</dbReference>
<proteinExistence type="inferred from homology"/>
<dbReference type="Proteomes" id="UP000238196">
    <property type="component" value="Unassembled WGS sequence"/>
</dbReference>
<dbReference type="AlphaFoldDB" id="A0A2S5KJZ7"/>
<dbReference type="InterPro" id="IPR051159">
    <property type="entry name" value="Hexapeptide_acetyltransf"/>
</dbReference>
<dbReference type="PANTHER" id="PTHR23416">
    <property type="entry name" value="SIALIC ACID SYNTHASE-RELATED"/>
    <property type="match status" value="1"/>
</dbReference>
<dbReference type="EMBL" id="PRLP01000122">
    <property type="protein sequence ID" value="PPC74955.1"/>
    <property type="molecule type" value="Genomic_DNA"/>
</dbReference>
<dbReference type="PANTHER" id="PTHR23416:SF23">
    <property type="entry name" value="ACETYLTRANSFERASE C18B11.09C-RELATED"/>
    <property type="match status" value="1"/>
</dbReference>
<reference evidence="3 4" key="1">
    <citation type="submission" date="2018-02" db="EMBL/GenBank/DDBJ databases">
        <title>novel marine gammaproteobacteria from coastal saline agro ecosystem.</title>
        <authorList>
            <person name="Krishnan R."/>
            <person name="Ramesh Kumar N."/>
        </authorList>
    </citation>
    <scope>NUCLEOTIDE SEQUENCE [LARGE SCALE GENOMIC DNA]</scope>
    <source>
        <strain evidence="3 4">228</strain>
    </source>
</reference>
<keyword evidence="2" id="KW-0808">Transferase</keyword>
<protein>
    <submittedName>
        <fullName evidence="3">Colanic acid biosynthesis acetyltransferase</fullName>
    </submittedName>
</protein>
<organism evidence="3 4">
    <name type="scientific">Proteobacteria bacterium 228</name>
    <dbReference type="NCBI Taxonomy" id="2083153"/>
    <lineage>
        <taxon>Bacteria</taxon>
        <taxon>Pseudomonadati</taxon>
        <taxon>Pseudomonadota</taxon>
    </lineage>
</organism>
<gene>
    <name evidence="3" type="ORF">C4K68_23575</name>
</gene>
<accession>A0A2S5KJZ7</accession>
<dbReference type="GO" id="GO:0005829">
    <property type="term" value="C:cytosol"/>
    <property type="evidence" value="ECO:0007669"/>
    <property type="project" value="TreeGrafter"/>
</dbReference>
<evidence type="ECO:0000256" key="1">
    <source>
        <dbReference type="ARBA" id="ARBA00007274"/>
    </source>
</evidence>
<evidence type="ECO:0000313" key="3">
    <source>
        <dbReference type="EMBL" id="PPC74955.1"/>
    </source>
</evidence>
<name>A0A2S5KJZ7_9PROT</name>
<dbReference type="Gene3D" id="2.160.10.10">
    <property type="entry name" value="Hexapeptide repeat proteins"/>
    <property type="match status" value="1"/>
</dbReference>
<evidence type="ECO:0000313" key="4">
    <source>
        <dbReference type="Proteomes" id="UP000238196"/>
    </source>
</evidence>
<dbReference type="GO" id="GO:0008374">
    <property type="term" value="F:O-acyltransferase activity"/>
    <property type="evidence" value="ECO:0007669"/>
    <property type="project" value="TreeGrafter"/>
</dbReference>
<comment type="similarity">
    <text evidence="1">Belongs to the transferase hexapeptide repeat family.</text>
</comment>